<evidence type="ECO:0000313" key="2">
    <source>
        <dbReference type="EMBL" id="PFH51183.1"/>
    </source>
</evidence>
<name>A0A2A9NU57_9AGAR</name>
<accession>A0A2A9NU57</accession>
<dbReference type="EMBL" id="KZ301991">
    <property type="protein sequence ID" value="PFH51183.1"/>
    <property type="molecule type" value="Genomic_DNA"/>
</dbReference>
<dbReference type="Proteomes" id="UP000242287">
    <property type="component" value="Unassembled WGS sequence"/>
</dbReference>
<feature type="region of interest" description="Disordered" evidence="1">
    <location>
        <begin position="54"/>
        <end position="144"/>
    </location>
</feature>
<sequence length="190" mass="20699">MSILPSASRQTRTIAHNSIGSSRQSHSAANARLQIFDIFDVPTQPTEYSRMIRQQAVESSPSPLRQPRTPEDSRSRPLPAPLPPPIIFDGPARPIDHVHTLRRRQFSKKTPSSKSLKYPFPHSDLPPPQMFKGPARATHSYGPHTEAPLNMKGAAVLLGVAGAAGILAVSKIQQDSRNGSPGVNIIPRDN</sequence>
<organism evidence="2 3">
    <name type="scientific">Amanita thiersii Skay4041</name>
    <dbReference type="NCBI Taxonomy" id="703135"/>
    <lineage>
        <taxon>Eukaryota</taxon>
        <taxon>Fungi</taxon>
        <taxon>Dikarya</taxon>
        <taxon>Basidiomycota</taxon>
        <taxon>Agaricomycotina</taxon>
        <taxon>Agaricomycetes</taxon>
        <taxon>Agaricomycetidae</taxon>
        <taxon>Agaricales</taxon>
        <taxon>Pluteineae</taxon>
        <taxon>Amanitaceae</taxon>
        <taxon>Amanita</taxon>
    </lineage>
</organism>
<feature type="region of interest" description="Disordered" evidence="1">
    <location>
        <begin position="1"/>
        <end position="26"/>
    </location>
</feature>
<dbReference type="AlphaFoldDB" id="A0A2A9NU57"/>
<evidence type="ECO:0000313" key="3">
    <source>
        <dbReference type="Proteomes" id="UP000242287"/>
    </source>
</evidence>
<keyword evidence="3" id="KW-1185">Reference proteome</keyword>
<gene>
    <name evidence="2" type="ORF">AMATHDRAFT_3314</name>
</gene>
<evidence type="ECO:0000256" key="1">
    <source>
        <dbReference type="SAM" id="MobiDB-lite"/>
    </source>
</evidence>
<reference evidence="2 3" key="1">
    <citation type="submission" date="2014-02" db="EMBL/GenBank/DDBJ databases">
        <title>Transposable element dynamics among asymbiotic and ectomycorrhizal Amanita fungi.</title>
        <authorList>
            <consortium name="DOE Joint Genome Institute"/>
            <person name="Hess J."/>
            <person name="Skrede I."/>
            <person name="Wolfe B."/>
            <person name="LaButti K."/>
            <person name="Ohm R.A."/>
            <person name="Grigoriev I.V."/>
            <person name="Pringle A."/>
        </authorList>
    </citation>
    <scope>NUCLEOTIDE SEQUENCE [LARGE SCALE GENOMIC DNA]</scope>
    <source>
        <strain evidence="2 3">SKay4041</strain>
    </source>
</reference>
<protein>
    <submittedName>
        <fullName evidence="2">Uncharacterized protein</fullName>
    </submittedName>
</protein>
<proteinExistence type="predicted"/>